<dbReference type="EMBL" id="AP025591">
    <property type="protein sequence ID" value="BDG01522.1"/>
    <property type="molecule type" value="Genomic_DNA"/>
</dbReference>
<dbReference type="Gene3D" id="3.10.450.50">
    <property type="match status" value="1"/>
</dbReference>
<keyword evidence="2" id="KW-1185">Reference proteome</keyword>
<sequence length="142" mass="15200">MTSTYKGKPYYPAWLDNLADDVTLEGAAMNGTAHGAETVRSIVVTAREIYEGQEFSYAGPAGDHGFLEDYTTRVLGKPTGVVVMVSFNSAGQAQHIAVNHRPTSSMLLFSRLMGQKFAGTPIAQHFITASPETDVSTTAAMP</sequence>
<proteinExistence type="predicted"/>
<evidence type="ECO:0000313" key="2">
    <source>
        <dbReference type="Proteomes" id="UP001162891"/>
    </source>
</evidence>
<dbReference type="RefSeq" id="WP_248358132.1">
    <property type="nucleotide sequence ID" value="NZ_AP025591.1"/>
</dbReference>
<protein>
    <submittedName>
        <fullName evidence="1">Uncharacterized protein</fullName>
    </submittedName>
</protein>
<reference evidence="2" key="1">
    <citation type="journal article" date="2022" name="Int. J. Syst. Evol. Microbiol.">
        <title>Anaeromyxobacter oryzae sp. nov., Anaeromyxobacter diazotrophicus sp. nov. and Anaeromyxobacter paludicola sp. nov., isolated from paddy soils.</title>
        <authorList>
            <person name="Itoh H."/>
            <person name="Xu Z."/>
            <person name="Mise K."/>
            <person name="Masuda Y."/>
            <person name="Ushijima N."/>
            <person name="Hayakawa C."/>
            <person name="Shiratori Y."/>
            <person name="Senoo K."/>
        </authorList>
    </citation>
    <scope>NUCLEOTIDE SEQUENCE [LARGE SCALE GENOMIC DNA]</scope>
    <source>
        <strain evidence="2">Red232</strain>
    </source>
</reference>
<gene>
    <name evidence="1" type="ORF">AMOR_05180</name>
</gene>
<accession>A0ABN6MNS1</accession>
<organism evidence="1 2">
    <name type="scientific">Anaeromyxobacter oryzae</name>
    <dbReference type="NCBI Taxonomy" id="2918170"/>
    <lineage>
        <taxon>Bacteria</taxon>
        <taxon>Pseudomonadati</taxon>
        <taxon>Myxococcota</taxon>
        <taxon>Myxococcia</taxon>
        <taxon>Myxococcales</taxon>
        <taxon>Cystobacterineae</taxon>
        <taxon>Anaeromyxobacteraceae</taxon>
        <taxon>Anaeromyxobacter</taxon>
    </lineage>
</organism>
<name>A0ABN6MNS1_9BACT</name>
<dbReference type="Proteomes" id="UP001162891">
    <property type="component" value="Chromosome"/>
</dbReference>
<evidence type="ECO:0000313" key="1">
    <source>
        <dbReference type="EMBL" id="BDG01522.1"/>
    </source>
</evidence>